<comment type="caution">
    <text evidence="6">The sequence shown here is derived from an EMBL/GenBank/DDBJ whole genome shotgun (WGS) entry which is preliminary data.</text>
</comment>
<dbReference type="Proteomes" id="UP000604825">
    <property type="component" value="Unassembled WGS sequence"/>
</dbReference>
<keyword evidence="1" id="KW-0699">rRNA-binding</keyword>
<gene>
    <name evidence="6" type="ORF">NCGR_LOCUS19137</name>
</gene>
<dbReference type="GO" id="GO:0070181">
    <property type="term" value="F:small ribosomal subunit rRNA binding"/>
    <property type="evidence" value="ECO:0007669"/>
    <property type="project" value="TreeGrafter"/>
</dbReference>
<evidence type="ECO:0000313" key="7">
    <source>
        <dbReference type="Proteomes" id="UP000604825"/>
    </source>
</evidence>
<proteinExistence type="predicted"/>
<dbReference type="Gene3D" id="4.10.640.10">
    <property type="entry name" value="Ribosomal protein S18"/>
    <property type="match status" value="1"/>
</dbReference>
<accession>A0A811NI81</accession>
<dbReference type="PANTHER" id="PTHR13479:SF65">
    <property type="entry name" value="F10K1.8 PROTEIN"/>
    <property type="match status" value="1"/>
</dbReference>
<sequence>MVSSALRRCLPSRASLHHAFPPHLPPAAASAFRRSFQSRDGETMDEFEERLFGRKGTDEGSLYAKLDRAENAGRRYNMGSGMGGFTGFSDRSRSGSSMGGFPGFGDRNSSGFPGFAASGDRSSSGLMGGFDSLHDGLSDKLANVARNIQMEEEEEDDDDDGGDWEDDFEFRSDVPYKRGSTYSVRDLDLRRPAAAKNPPRPQFETTTAEVLKKADFRNVRFLPKFLTEAGIIIKRSQTRISAKAQRKIAREIKTARAFGLMPFTTMGRRPFIFGRSAGEHYSEEEYFGFVKQKDDEPVEDNGDVEPNVEAV</sequence>
<dbReference type="SUPFAM" id="SSF46911">
    <property type="entry name" value="Ribosomal protein S18"/>
    <property type="match status" value="1"/>
</dbReference>
<dbReference type="GO" id="GO:0006412">
    <property type="term" value="P:translation"/>
    <property type="evidence" value="ECO:0007669"/>
    <property type="project" value="InterPro"/>
</dbReference>
<dbReference type="PANTHER" id="PTHR13479">
    <property type="entry name" value="30S RIBOSOMAL PROTEIN S18"/>
    <property type="match status" value="1"/>
</dbReference>
<dbReference type="EMBL" id="CAJGYO010000005">
    <property type="protein sequence ID" value="CAD6228337.1"/>
    <property type="molecule type" value="Genomic_DNA"/>
</dbReference>
<evidence type="ECO:0000256" key="2">
    <source>
        <dbReference type="ARBA" id="ARBA00022884"/>
    </source>
</evidence>
<evidence type="ECO:0000256" key="5">
    <source>
        <dbReference type="ARBA" id="ARBA00035266"/>
    </source>
</evidence>
<keyword evidence="3" id="KW-0689">Ribosomal protein</keyword>
<dbReference type="InterPro" id="IPR001648">
    <property type="entry name" value="Ribosomal_bS18"/>
</dbReference>
<protein>
    <recommendedName>
        <fullName evidence="5">Small ribosomal subunit protein bS18c</fullName>
    </recommendedName>
</protein>
<evidence type="ECO:0000256" key="4">
    <source>
        <dbReference type="ARBA" id="ARBA00023274"/>
    </source>
</evidence>
<evidence type="ECO:0000313" key="6">
    <source>
        <dbReference type="EMBL" id="CAD6228337.1"/>
    </source>
</evidence>
<keyword evidence="2" id="KW-0694">RNA-binding</keyword>
<dbReference type="PRINTS" id="PR00974">
    <property type="entry name" value="RIBOSOMALS18"/>
</dbReference>
<dbReference type="AlphaFoldDB" id="A0A811NI81"/>
<dbReference type="InterPro" id="IPR036870">
    <property type="entry name" value="Ribosomal_bS18_sf"/>
</dbReference>
<reference evidence="6" key="1">
    <citation type="submission" date="2020-10" db="EMBL/GenBank/DDBJ databases">
        <authorList>
            <person name="Han B."/>
            <person name="Lu T."/>
            <person name="Zhao Q."/>
            <person name="Huang X."/>
            <person name="Zhao Y."/>
        </authorList>
    </citation>
    <scope>NUCLEOTIDE SEQUENCE</scope>
</reference>
<evidence type="ECO:0000256" key="1">
    <source>
        <dbReference type="ARBA" id="ARBA00022730"/>
    </source>
</evidence>
<keyword evidence="7" id="KW-1185">Reference proteome</keyword>
<dbReference type="OrthoDB" id="21463at2759"/>
<keyword evidence="4" id="KW-0687">Ribonucleoprotein</keyword>
<dbReference type="GO" id="GO:0003735">
    <property type="term" value="F:structural constituent of ribosome"/>
    <property type="evidence" value="ECO:0007669"/>
    <property type="project" value="InterPro"/>
</dbReference>
<dbReference type="Pfam" id="PF01084">
    <property type="entry name" value="Ribosomal_S18"/>
    <property type="match status" value="1"/>
</dbReference>
<name>A0A811NI81_9POAL</name>
<organism evidence="6 7">
    <name type="scientific">Miscanthus lutarioriparius</name>
    <dbReference type="NCBI Taxonomy" id="422564"/>
    <lineage>
        <taxon>Eukaryota</taxon>
        <taxon>Viridiplantae</taxon>
        <taxon>Streptophyta</taxon>
        <taxon>Embryophyta</taxon>
        <taxon>Tracheophyta</taxon>
        <taxon>Spermatophyta</taxon>
        <taxon>Magnoliopsida</taxon>
        <taxon>Liliopsida</taxon>
        <taxon>Poales</taxon>
        <taxon>Poaceae</taxon>
        <taxon>PACMAD clade</taxon>
        <taxon>Panicoideae</taxon>
        <taxon>Andropogonodae</taxon>
        <taxon>Andropogoneae</taxon>
        <taxon>Saccharinae</taxon>
        <taxon>Miscanthus</taxon>
    </lineage>
</organism>
<dbReference type="GO" id="GO:0005763">
    <property type="term" value="C:mitochondrial small ribosomal subunit"/>
    <property type="evidence" value="ECO:0007669"/>
    <property type="project" value="TreeGrafter"/>
</dbReference>
<evidence type="ECO:0000256" key="3">
    <source>
        <dbReference type="ARBA" id="ARBA00022980"/>
    </source>
</evidence>